<dbReference type="InterPro" id="IPR011051">
    <property type="entry name" value="RmlC_Cupin_sf"/>
</dbReference>
<evidence type="ECO:0000256" key="3">
    <source>
        <dbReference type="ARBA" id="ARBA00023129"/>
    </source>
</evidence>
<feature type="domain" description="Cupin type-1" evidence="5">
    <location>
        <begin position="7"/>
        <end position="161"/>
    </location>
</feature>
<dbReference type="OrthoDB" id="735591at2759"/>
<dbReference type="PRINTS" id="PR00439">
    <property type="entry name" value="11SGLOBULIN"/>
</dbReference>
<keyword evidence="4" id="KW-1015">Disulfide bond</keyword>
<evidence type="ECO:0000259" key="5">
    <source>
        <dbReference type="SMART" id="SM00835"/>
    </source>
</evidence>
<dbReference type="KEGG" id="soe:110799572"/>
<dbReference type="CDD" id="cd02243">
    <property type="entry name" value="cupin_11S_legumin_C"/>
    <property type="match status" value="1"/>
</dbReference>
<gene>
    <name evidence="7" type="primary">LOC110799572</name>
</gene>
<dbReference type="RefSeq" id="XP_021860547.1">
    <property type="nucleotide sequence ID" value="XM_022004855.2"/>
</dbReference>
<dbReference type="AlphaFoldDB" id="A0A9R0J373"/>
<sequence length="360" mass="38745">MENMSLVPLELPQKLVDGEGGSYYAWNDTVFPFLGAGQVSGGLLIMKPGGFAIPHYADCSKIGYVVQGTDGAAGMIYPESTEEKVVKLKKGDAIVVPSGTVSWWFNAGHDELKIIFLGETQNATIPGTFTYGLLAGAIGILKGFSSETISKAYDISNEQANKLVNTQKEALMFKLVDEGITMPKPSSNTQHLTFEFDKNAPNVHVEKGGYINFLTGEKHSPLEGIKLSGKLLKLEPNATLGPTYYAKDSGIELTYVIKGSGSVRVVGLNGQVVLDTKLEAGQLFVVPKFHVAAIDADNEGIECFSIVTTSKPILAHVAGKMSPWKALSPQVLQVSLNVSSEFSELFMDKIHTTTIIMPPN</sequence>
<reference evidence="7" key="2">
    <citation type="submission" date="2025-08" db="UniProtKB">
        <authorList>
            <consortium name="RefSeq"/>
        </authorList>
    </citation>
    <scope>IDENTIFICATION</scope>
    <source>
        <tissue evidence="7">Leaf</tissue>
    </source>
</reference>
<keyword evidence="6" id="KW-1185">Reference proteome</keyword>
<accession>A0A9R0J373</accession>
<evidence type="ECO:0000256" key="2">
    <source>
        <dbReference type="ARBA" id="ARBA00022761"/>
    </source>
</evidence>
<dbReference type="GeneID" id="110799572"/>
<dbReference type="PANTHER" id="PTHR31189">
    <property type="entry name" value="OS03G0336100 PROTEIN-RELATED"/>
    <property type="match status" value="1"/>
</dbReference>
<protein>
    <submittedName>
        <fullName evidence="7">11S globulin seed storage protein 2</fullName>
    </submittedName>
</protein>
<evidence type="ECO:0000256" key="1">
    <source>
        <dbReference type="ARBA" id="ARBA00007178"/>
    </source>
</evidence>
<dbReference type="Pfam" id="PF00190">
    <property type="entry name" value="Cupin_1"/>
    <property type="match status" value="2"/>
</dbReference>
<dbReference type="SMART" id="SM00835">
    <property type="entry name" value="Cupin_1"/>
    <property type="match status" value="2"/>
</dbReference>
<feature type="domain" description="Cupin type-1" evidence="5">
    <location>
        <begin position="194"/>
        <end position="344"/>
    </location>
</feature>
<evidence type="ECO:0000313" key="7">
    <source>
        <dbReference type="RefSeq" id="XP_021860547.1"/>
    </source>
</evidence>
<evidence type="ECO:0000313" key="6">
    <source>
        <dbReference type="Proteomes" id="UP000813463"/>
    </source>
</evidence>
<dbReference type="Gene3D" id="2.60.120.10">
    <property type="entry name" value="Jelly Rolls"/>
    <property type="match status" value="2"/>
</dbReference>
<dbReference type="InterPro" id="IPR006044">
    <property type="entry name" value="11S_seedstore_pln"/>
</dbReference>
<evidence type="ECO:0000256" key="4">
    <source>
        <dbReference type="ARBA" id="ARBA00023157"/>
    </source>
</evidence>
<dbReference type="InterPro" id="IPR014710">
    <property type="entry name" value="RmlC-like_jellyroll"/>
</dbReference>
<reference evidence="6" key="1">
    <citation type="journal article" date="2021" name="Nat. Commun.">
        <title>Genomic analyses provide insights into spinach domestication and the genetic basis of agronomic traits.</title>
        <authorList>
            <person name="Cai X."/>
            <person name="Sun X."/>
            <person name="Xu C."/>
            <person name="Sun H."/>
            <person name="Wang X."/>
            <person name="Ge C."/>
            <person name="Zhang Z."/>
            <person name="Wang Q."/>
            <person name="Fei Z."/>
            <person name="Jiao C."/>
            <person name="Wang Q."/>
        </authorList>
    </citation>
    <scope>NUCLEOTIDE SEQUENCE [LARGE SCALE GENOMIC DNA]</scope>
    <source>
        <strain evidence="6">cv. Varoflay</strain>
    </source>
</reference>
<keyword evidence="2" id="KW-0758">Storage protein</keyword>
<dbReference type="SUPFAM" id="SSF51182">
    <property type="entry name" value="RmlC-like cupins"/>
    <property type="match status" value="1"/>
</dbReference>
<dbReference type="PANTHER" id="PTHR31189:SF45">
    <property type="entry name" value="OS09G0552500 PROTEIN"/>
    <property type="match status" value="1"/>
</dbReference>
<dbReference type="Proteomes" id="UP000813463">
    <property type="component" value="Chromosome 5"/>
</dbReference>
<proteinExistence type="inferred from homology"/>
<keyword evidence="3" id="KW-0708">Seed storage protein</keyword>
<dbReference type="InterPro" id="IPR006045">
    <property type="entry name" value="Cupin_1"/>
</dbReference>
<dbReference type="GO" id="GO:0045735">
    <property type="term" value="F:nutrient reservoir activity"/>
    <property type="evidence" value="ECO:0007669"/>
    <property type="project" value="UniProtKB-KW"/>
</dbReference>
<name>A0A9R0J373_SPIOL</name>
<comment type="similarity">
    <text evidence="1">Belongs to the 11S seed storage protein (globulins) family.</text>
</comment>
<organism evidence="6 7">
    <name type="scientific">Spinacia oleracea</name>
    <name type="common">Spinach</name>
    <dbReference type="NCBI Taxonomy" id="3562"/>
    <lineage>
        <taxon>Eukaryota</taxon>
        <taxon>Viridiplantae</taxon>
        <taxon>Streptophyta</taxon>
        <taxon>Embryophyta</taxon>
        <taxon>Tracheophyta</taxon>
        <taxon>Spermatophyta</taxon>
        <taxon>Magnoliopsida</taxon>
        <taxon>eudicotyledons</taxon>
        <taxon>Gunneridae</taxon>
        <taxon>Pentapetalae</taxon>
        <taxon>Caryophyllales</taxon>
        <taxon>Chenopodiaceae</taxon>
        <taxon>Chenopodioideae</taxon>
        <taxon>Anserineae</taxon>
        <taxon>Spinacia</taxon>
    </lineage>
</organism>
<dbReference type="CDD" id="cd02242">
    <property type="entry name" value="cupin_11S_legumin_N"/>
    <property type="match status" value="1"/>
</dbReference>
<dbReference type="InterPro" id="IPR050253">
    <property type="entry name" value="Seed_Storage-Functional"/>
</dbReference>